<name>A0A6L7G2U2_9RHOB</name>
<organism evidence="1 2">
    <name type="scientific">Pseudooceanicola albus</name>
    <dbReference type="NCBI Taxonomy" id="2692189"/>
    <lineage>
        <taxon>Bacteria</taxon>
        <taxon>Pseudomonadati</taxon>
        <taxon>Pseudomonadota</taxon>
        <taxon>Alphaproteobacteria</taxon>
        <taxon>Rhodobacterales</taxon>
        <taxon>Paracoccaceae</taxon>
        <taxon>Pseudooceanicola</taxon>
    </lineage>
</organism>
<dbReference type="GO" id="GO:0016829">
    <property type="term" value="F:lyase activity"/>
    <property type="evidence" value="ECO:0007669"/>
    <property type="project" value="UniProtKB-KW"/>
</dbReference>
<comment type="caution">
    <text evidence="1">The sequence shown here is derived from an EMBL/GenBank/DDBJ whole genome shotgun (WGS) entry which is preliminary data.</text>
</comment>
<gene>
    <name evidence="1" type="primary">phnH</name>
    <name evidence="1" type="ORF">GR170_03530</name>
</gene>
<dbReference type="AlphaFoldDB" id="A0A6L7G2U2"/>
<keyword evidence="1" id="KW-0456">Lyase</keyword>
<evidence type="ECO:0000313" key="2">
    <source>
        <dbReference type="Proteomes" id="UP000477911"/>
    </source>
</evidence>
<accession>A0A6L7G2U2</accession>
<protein>
    <submittedName>
        <fullName evidence="1">Phosphonate C-P lyase system protein PhnH</fullName>
    </submittedName>
</protein>
<dbReference type="RefSeq" id="WP_160891683.1">
    <property type="nucleotide sequence ID" value="NZ_WUMU01000003.1"/>
</dbReference>
<dbReference type="Pfam" id="PF05845">
    <property type="entry name" value="PhnH"/>
    <property type="match status" value="1"/>
</dbReference>
<dbReference type="InterPro" id="IPR008772">
    <property type="entry name" value="Phosphonate_metab_PhnH"/>
</dbReference>
<dbReference type="SUPFAM" id="SSF159709">
    <property type="entry name" value="PhnH-like"/>
    <property type="match status" value="1"/>
</dbReference>
<dbReference type="EMBL" id="WUMU01000003">
    <property type="protein sequence ID" value="MXN16893.1"/>
    <property type="molecule type" value="Genomic_DNA"/>
</dbReference>
<keyword evidence="2" id="KW-1185">Reference proteome</keyword>
<sequence length="194" mass="20638">MESTTETLGGGFDDAPRQAARAFRAALEAMARPGQLQQLGEVARAPAPCSPAAATLLLVLCDPETPVFLAGAHDSAAMRDWLRFHTGAPLVETRVAAVFALGTAEALAPLSDFAVGVPEYPDRSATLIIDGWASAHPVRLSGPGLREARAAELPMPEAFRANAARFPLGWDAYFTRADSLWALPRSTRIRMEGS</sequence>
<reference evidence="1 2" key="1">
    <citation type="submission" date="2019-12" db="EMBL/GenBank/DDBJ databases">
        <authorList>
            <person name="Li M."/>
        </authorList>
    </citation>
    <scope>NUCLEOTIDE SEQUENCE [LARGE SCALE GENOMIC DNA]</scope>
    <source>
        <strain evidence="1 2">GBMRC 2024</strain>
    </source>
</reference>
<evidence type="ECO:0000313" key="1">
    <source>
        <dbReference type="EMBL" id="MXN16893.1"/>
    </source>
</evidence>
<dbReference type="PIRSF" id="PIRSF020680">
    <property type="entry name" value="PhnH"/>
    <property type="match status" value="1"/>
</dbReference>
<dbReference type="Proteomes" id="UP000477911">
    <property type="component" value="Unassembled WGS sequence"/>
</dbReference>
<dbReference type="GO" id="GO:0019634">
    <property type="term" value="P:organic phosphonate metabolic process"/>
    <property type="evidence" value="ECO:0007669"/>
    <property type="project" value="InterPro"/>
</dbReference>
<dbReference type="InterPro" id="IPR038058">
    <property type="entry name" value="PhnH-like_sp"/>
</dbReference>
<dbReference type="Gene3D" id="3.40.50.11310">
    <property type="entry name" value="Bacterial phosphonate metabolism protein PhnH"/>
    <property type="match status" value="1"/>
</dbReference>
<dbReference type="NCBIfam" id="TIGR03292">
    <property type="entry name" value="PhnH_redo"/>
    <property type="match status" value="1"/>
</dbReference>
<proteinExistence type="predicted"/>